<dbReference type="InterPro" id="IPR029016">
    <property type="entry name" value="GAF-like_dom_sf"/>
</dbReference>
<keyword evidence="1" id="KW-0472">Membrane</keyword>
<dbReference type="PROSITE" id="PS50887">
    <property type="entry name" value="GGDEF"/>
    <property type="match status" value="1"/>
</dbReference>
<feature type="domain" description="GGDEF" evidence="2">
    <location>
        <begin position="442"/>
        <end position="575"/>
    </location>
</feature>
<dbReference type="GO" id="GO:0043709">
    <property type="term" value="P:cell adhesion involved in single-species biofilm formation"/>
    <property type="evidence" value="ECO:0007669"/>
    <property type="project" value="TreeGrafter"/>
</dbReference>
<dbReference type="EMBL" id="UINC01030989">
    <property type="protein sequence ID" value="SVB16304.1"/>
    <property type="molecule type" value="Genomic_DNA"/>
</dbReference>
<name>A0A382BRL7_9ZZZZ</name>
<reference evidence="3" key="1">
    <citation type="submission" date="2018-05" db="EMBL/GenBank/DDBJ databases">
        <authorList>
            <person name="Lanie J.A."/>
            <person name="Ng W.-L."/>
            <person name="Kazmierczak K.M."/>
            <person name="Andrzejewski T.M."/>
            <person name="Davidsen T.M."/>
            <person name="Wayne K.J."/>
            <person name="Tettelin H."/>
            <person name="Glass J.I."/>
            <person name="Rusch D."/>
            <person name="Podicherti R."/>
            <person name="Tsui H.-C.T."/>
            <person name="Winkler M.E."/>
        </authorList>
    </citation>
    <scope>NUCLEOTIDE SEQUENCE</scope>
</reference>
<protein>
    <recommendedName>
        <fullName evidence="2">GGDEF domain-containing protein</fullName>
    </recommendedName>
</protein>
<dbReference type="GO" id="GO:0052621">
    <property type="term" value="F:diguanylate cyclase activity"/>
    <property type="evidence" value="ECO:0007669"/>
    <property type="project" value="TreeGrafter"/>
</dbReference>
<evidence type="ECO:0000259" key="2">
    <source>
        <dbReference type="PROSITE" id="PS50887"/>
    </source>
</evidence>
<evidence type="ECO:0000256" key="1">
    <source>
        <dbReference type="SAM" id="Phobius"/>
    </source>
</evidence>
<accession>A0A382BRL7</accession>
<dbReference type="CDD" id="cd01949">
    <property type="entry name" value="GGDEF"/>
    <property type="match status" value="1"/>
</dbReference>
<keyword evidence="1" id="KW-1133">Transmembrane helix</keyword>
<dbReference type="SUPFAM" id="SSF55073">
    <property type="entry name" value="Nucleotide cyclase"/>
    <property type="match status" value="1"/>
</dbReference>
<dbReference type="Gene3D" id="3.30.70.270">
    <property type="match status" value="1"/>
</dbReference>
<dbReference type="SUPFAM" id="SSF55781">
    <property type="entry name" value="GAF domain-like"/>
    <property type="match status" value="1"/>
</dbReference>
<dbReference type="NCBIfam" id="TIGR00254">
    <property type="entry name" value="GGDEF"/>
    <property type="match status" value="1"/>
</dbReference>
<dbReference type="Pfam" id="PF00990">
    <property type="entry name" value="GGDEF"/>
    <property type="match status" value="1"/>
</dbReference>
<feature type="transmembrane region" description="Helical" evidence="1">
    <location>
        <begin position="12"/>
        <end position="31"/>
    </location>
</feature>
<dbReference type="GO" id="GO:1902201">
    <property type="term" value="P:negative regulation of bacterial-type flagellum-dependent cell motility"/>
    <property type="evidence" value="ECO:0007669"/>
    <property type="project" value="TreeGrafter"/>
</dbReference>
<organism evidence="3">
    <name type="scientific">marine metagenome</name>
    <dbReference type="NCBI Taxonomy" id="408172"/>
    <lineage>
        <taxon>unclassified sequences</taxon>
        <taxon>metagenomes</taxon>
        <taxon>ecological metagenomes</taxon>
    </lineage>
</organism>
<dbReference type="InterPro" id="IPR029787">
    <property type="entry name" value="Nucleotide_cyclase"/>
</dbReference>
<dbReference type="SMART" id="SM00267">
    <property type="entry name" value="GGDEF"/>
    <property type="match status" value="1"/>
</dbReference>
<dbReference type="Gene3D" id="3.30.450.40">
    <property type="match status" value="1"/>
</dbReference>
<dbReference type="InterPro" id="IPR000160">
    <property type="entry name" value="GGDEF_dom"/>
</dbReference>
<keyword evidence="1" id="KW-0812">Transmembrane</keyword>
<evidence type="ECO:0000313" key="3">
    <source>
        <dbReference type="EMBL" id="SVB16304.1"/>
    </source>
</evidence>
<dbReference type="GO" id="GO:0005886">
    <property type="term" value="C:plasma membrane"/>
    <property type="evidence" value="ECO:0007669"/>
    <property type="project" value="TreeGrafter"/>
</dbReference>
<dbReference type="InterPro" id="IPR043128">
    <property type="entry name" value="Rev_trsase/Diguanyl_cyclase"/>
</dbReference>
<dbReference type="FunFam" id="3.30.70.270:FF:000001">
    <property type="entry name" value="Diguanylate cyclase domain protein"/>
    <property type="match status" value="1"/>
</dbReference>
<feature type="transmembrane region" description="Helical" evidence="1">
    <location>
        <begin position="37"/>
        <end position="56"/>
    </location>
</feature>
<gene>
    <name evidence="3" type="ORF">METZ01_LOCUS169158</name>
</gene>
<sequence>MSSMANLKTFTRALTVFCLAVFIYFFIPDSFARVSELLKYIIIIAIIVILMMYNQILGSLSAPQSSAGSDVPDGVPDAVTTQSSTHNLYENLKSLVISTAKSINPDCKSAIYVIDPGKQVFTLQAGKTSEFADSIPLSNTTVKKYINKPKKLHQKDNPNAWAELFFGQTWKGSECAIFSPVTLHGTLAGFVLSRVDHFTDATDRELGILQQLGEFVSFGLENLESLEKHILGEDSKSLILEIVSNLDFKSDVQNIFNQFKYLLRTFFKYDRLTVSLRKDTENRRKLDKGVSSIIKLTDGEKDDFVEGSEFPTNGSLHGLPVVSRTSIHTTDWRQSHPNMARFRSSEPDEYAFQSVLASPIIIEGESRGSIVLERVDAQPFSSMDVNDLDLIGQVLGSALRWRYEYKKIYTNATHDGLSGLFNHQTFKERFSDEIQRAARFQQKMAVMIFDLDKFKKVNDTLGHQYGDYVIQTVSKILQDNVRAVDVVARYGGEEFAVILINTTAVMSNMVAQRIVDNIADYEFSMDGVDTRVTISGGMSEYPTHSENTKELIELADQAMYATKQKGGNGIIIHNEDEKTGEQVNPA</sequence>
<dbReference type="InterPro" id="IPR050469">
    <property type="entry name" value="Diguanylate_Cyclase"/>
</dbReference>
<dbReference type="PANTHER" id="PTHR45138:SF9">
    <property type="entry name" value="DIGUANYLATE CYCLASE DGCM-RELATED"/>
    <property type="match status" value="1"/>
</dbReference>
<dbReference type="PANTHER" id="PTHR45138">
    <property type="entry name" value="REGULATORY COMPONENTS OF SENSORY TRANSDUCTION SYSTEM"/>
    <property type="match status" value="1"/>
</dbReference>
<dbReference type="AlphaFoldDB" id="A0A382BRL7"/>
<proteinExistence type="predicted"/>